<gene>
    <name evidence="2" type="ORF">POL58_36120</name>
</gene>
<keyword evidence="1" id="KW-0812">Transmembrane</keyword>
<dbReference type="Proteomes" id="UP001217838">
    <property type="component" value="Unassembled WGS sequence"/>
</dbReference>
<evidence type="ECO:0000313" key="2">
    <source>
        <dbReference type="EMBL" id="MDC0673237.1"/>
    </source>
</evidence>
<name>A0ABT5BJP8_9BACT</name>
<accession>A0ABT5BJP8</accession>
<proteinExistence type="predicted"/>
<dbReference type="EMBL" id="JAQNDN010000022">
    <property type="protein sequence ID" value="MDC0673237.1"/>
    <property type="molecule type" value="Genomic_DNA"/>
</dbReference>
<organism evidence="2 3">
    <name type="scientific">Nannocystis radixulma</name>
    <dbReference type="NCBI Taxonomy" id="2995305"/>
    <lineage>
        <taxon>Bacteria</taxon>
        <taxon>Pseudomonadati</taxon>
        <taxon>Myxococcota</taxon>
        <taxon>Polyangia</taxon>
        <taxon>Nannocystales</taxon>
        <taxon>Nannocystaceae</taxon>
        <taxon>Nannocystis</taxon>
    </lineage>
</organism>
<comment type="caution">
    <text evidence="2">The sequence shown here is derived from an EMBL/GenBank/DDBJ whole genome shotgun (WGS) entry which is preliminary data.</text>
</comment>
<dbReference type="RefSeq" id="WP_272005962.1">
    <property type="nucleotide sequence ID" value="NZ_JAQNDN010000022.1"/>
</dbReference>
<dbReference type="Pfam" id="PF14087">
    <property type="entry name" value="DUF4267"/>
    <property type="match status" value="1"/>
</dbReference>
<dbReference type="InterPro" id="IPR025363">
    <property type="entry name" value="DUF4267"/>
</dbReference>
<protein>
    <submittedName>
        <fullName evidence="2">DUF4267 domain-containing protein</fullName>
    </submittedName>
</protein>
<evidence type="ECO:0000313" key="3">
    <source>
        <dbReference type="Proteomes" id="UP001217838"/>
    </source>
</evidence>
<keyword evidence="3" id="KW-1185">Reference proteome</keyword>
<reference evidence="2 3" key="1">
    <citation type="submission" date="2022-11" db="EMBL/GenBank/DDBJ databases">
        <title>Minimal conservation of predation-associated metabolite biosynthetic gene clusters underscores biosynthetic potential of Myxococcota including descriptions for ten novel species: Archangium lansinium sp. nov., Myxococcus landrumus sp. nov., Nannocystis bai.</title>
        <authorList>
            <person name="Ahearne A."/>
            <person name="Stevens C."/>
            <person name="Dowd S."/>
        </authorList>
    </citation>
    <scope>NUCLEOTIDE SEQUENCE [LARGE SCALE GENOMIC DNA]</scope>
    <source>
        <strain evidence="2 3">NCELM</strain>
    </source>
</reference>
<sequence>MELPTFLTVLALGRFAIGLAPIVAPVHASRLLGFPSEHDNPTSRLMARLFGVRDIGLGAIVLADLADPAALRRALWLNLAMDLGDALMIAIPLVRRQGIVRAAALSLAFALGGAAAWTVALAWQAG</sequence>
<keyword evidence="1" id="KW-0472">Membrane</keyword>
<evidence type="ECO:0000256" key="1">
    <source>
        <dbReference type="SAM" id="Phobius"/>
    </source>
</evidence>
<keyword evidence="1" id="KW-1133">Transmembrane helix</keyword>
<feature type="transmembrane region" description="Helical" evidence="1">
    <location>
        <begin position="102"/>
        <end position="123"/>
    </location>
</feature>